<evidence type="ECO:0000313" key="3">
    <source>
        <dbReference type="Proteomes" id="UP000034175"/>
    </source>
</evidence>
<dbReference type="SUPFAM" id="SSF49452">
    <property type="entry name" value="Starch-binding domain-like"/>
    <property type="match status" value="1"/>
</dbReference>
<reference evidence="2 3" key="1">
    <citation type="journal article" date="2015" name="Nature">
        <title>rRNA introns, odd ribosomes, and small enigmatic genomes across a large radiation of phyla.</title>
        <authorList>
            <person name="Brown C.T."/>
            <person name="Hug L.A."/>
            <person name="Thomas B.C."/>
            <person name="Sharon I."/>
            <person name="Castelle C.J."/>
            <person name="Singh A."/>
            <person name="Wilkins M.J."/>
            <person name="Williams K.H."/>
            <person name="Banfield J.F."/>
        </authorList>
    </citation>
    <scope>NUCLEOTIDE SEQUENCE [LARGE SCALE GENOMIC DNA]</scope>
</reference>
<evidence type="ECO:0000313" key="2">
    <source>
        <dbReference type="EMBL" id="KKU25937.1"/>
    </source>
</evidence>
<accession>A0A0G1NZW7</accession>
<feature type="transmembrane region" description="Helical" evidence="1">
    <location>
        <begin position="12"/>
        <end position="35"/>
    </location>
</feature>
<dbReference type="Proteomes" id="UP000034175">
    <property type="component" value="Unassembled WGS sequence"/>
</dbReference>
<evidence type="ECO:0000256" key="1">
    <source>
        <dbReference type="SAM" id="Phobius"/>
    </source>
</evidence>
<dbReference type="EMBL" id="LCMA01000015">
    <property type="protein sequence ID" value="KKU25937.1"/>
    <property type="molecule type" value="Genomic_DNA"/>
</dbReference>
<dbReference type="InterPro" id="IPR013784">
    <property type="entry name" value="Carb-bd-like_fold"/>
</dbReference>
<comment type="caution">
    <text evidence="2">The sequence shown here is derived from an EMBL/GenBank/DDBJ whole genome shotgun (WGS) entry which is preliminary data.</text>
</comment>
<organism evidence="2 3">
    <name type="scientific">Candidatus Magasanikbacteria bacterium GW2011_GWA2_46_17</name>
    <dbReference type="NCBI Taxonomy" id="1619042"/>
    <lineage>
        <taxon>Bacteria</taxon>
        <taxon>Candidatus Magasanikiibacteriota</taxon>
    </lineage>
</organism>
<protein>
    <recommendedName>
        <fullName evidence="4">PEGA domain-containing protein</fullName>
    </recommendedName>
</protein>
<dbReference type="GO" id="GO:0030246">
    <property type="term" value="F:carbohydrate binding"/>
    <property type="evidence" value="ECO:0007669"/>
    <property type="project" value="InterPro"/>
</dbReference>
<evidence type="ECO:0008006" key="4">
    <source>
        <dbReference type="Google" id="ProtNLM"/>
    </source>
</evidence>
<keyword evidence="1" id="KW-0812">Transmembrane</keyword>
<gene>
    <name evidence="2" type="ORF">UX39_C0015G0005</name>
</gene>
<keyword evidence="1" id="KW-1133">Transmembrane helix</keyword>
<proteinExistence type="predicted"/>
<name>A0A0G1NZW7_9BACT</name>
<dbReference type="AlphaFoldDB" id="A0A0G1NZW7"/>
<keyword evidence="1" id="KW-0472">Membrane</keyword>
<sequence length="292" mass="33168">MLDGDDQNKRFTKIYLTLWGVCVLVAIIFLTFYTFGFRLTGNFEPVKVGSVELLSNESGVQIFFDNRERQVSSEGGVYRIEKVVPGLHSIMISKEGFWPWAKTVNVTADTRRVLFAFIFKMDGLTTKPVPAGTPEYSEAILRVGQNSVPQVKFGSKPFNPEDSFKDWLNLNVPDRKLSFDKSTVLFTENNTIYVGWVSETEPMPHYFCEENPCKLKMPVTVSEEEIKSIDFYKDRRDVILFAAGASLYAIETDREGTQNFQPLHKGTDPYFYQSSDGVFYIKDGNSILSASL</sequence>